<dbReference type="Proteomes" id="UP000324767">
    <property type="component" value="Unassembled WGS sequence"/>
</dbReference>
<sequence>MASPTTVHLEATLTSLNPALLGNSDSTMSRPSAQTKSAAGTKAAPSKSTEIKGLENDVWTLLFAAHPTLIPNVKVMAAVDEKGRTMSQLEHQLRKYRHAGKELGEQKAQILEGLVKNDDGGKKRKSMNEDGGKTGAAKKGKPNAEDDGTEDKEDIPVKKAKVVKKGTAKKGKPDADDDATEEEVIPAKRAKVVKKGTAKVVKKVATGGTKPKASLKGNTKTNAKAKKGKEVEQAEDATADEEGGDVEEGDAGVGEEDGDVEEDDNGMVDMQFER</sequence>
<feature type="region of interest" description="Disordered" evidence="1">
    <location>
        <begin position="18"/>
        <end position="49"/>
    </location>
</feature>
<evidence type="ECO:0000313" key="2">
    <source>
        <dbReference type="EMBL" id="KAA6409726.1"/>
    </source>
</evidence>
<feature type="compositionally biased region" description="Acidic residues" evidence="1">
    <location>
        <begin position="233"/>
        <end position="266"/>
    </location>
</feature>
<reference evidence="2 3" key="1">
    <citation type="submission" date="2019-09" db="EMBL/GenBank/DDBJ databases">
        <title>The hologenome of the rock-dwelling lichen Lasallia pustulata.</title>
        <authorList>
            <person name="Greshake Tzovaras B."/>
            <person name="Segers F."/>
            <person name="Bicker A."/>
            <person name="Dal Grande F."/>
            <person name="Otte J."/>
            <person name="Hankeln T."/>
            <person name="Schmitt I."/>
            <person name="Ebersberger I."/>
        </authorList>
    </citation>
    <scope>NUCLEOTIDE SEQUENCE [LARGE SCALE GENOMIC DNA]</scope>
    <source>
        <strain evidence="2">A1-1</strain>
    </source>
</reference>
<proteinExistence type="predicted"/>
<protein>
    <submittedName>
        <fullName evidence="2">Uncharacterized protein</fullName>
    </submittedName>
</protein>
<evidence type="ECO:0000313" key="3">
    <source>
        <dbReference type="Proteomes" id="UP000324767"/>
    </source>
</evidence>
<comment type="caution">
    <text evidence="2">The sequence shown here is derived from an EMBL/GenBank/DDBJ whole genome shotgun (WGS) entry which is preliminary data.</text>
</comment>
<evidence type="ECO:0000256" key="1">
    <source>
        <dbReference type="SAM" id="MobiDB-lite"/>
    </source>
</evidence>
<dbReference type="AlphaFoldDB" id="A0A5M8PLW2"/>
<name>A0A5M8PLW2_9LECA</name>
<feature type="compositionally biased region" description="Basic residues" evidence="1">
    <location>
        <begin position="158"/>
        <end position="170"/>
    </location>
</feature>
<feature type="region of interest" description="Disordered" evidence="1">
    <location>
        <begin position="114"/>
        <end position="182"/>
    </location>
</feature>
<feature type="compositionally biased region" description="Low complexity" evidence="1">
    <location>
        <begin position="204"/>
        <end position="222"/>
    </location>
</feature>
<gene>
    <name evidence="2" type="ORF">FRX48_06338</name>
</gene>
<feature type="compositionally biased region" description="Polar residues" evidence="1">
    <location>
        <begin position="18"/>
        <end position="38"/>
    </location>
</feature>
<dbReference type="EMBL" id="VXIT01000010">
    <property type="protein sequence ID" value="KAA6409726.1"/>
    <property type="molecule type" value="Genomic_DNA"/>
</dbReference>
<dbReference type="OrthoDB" id="5423294at2759"/>
<organism evidence="2 3">
    <name type="scientific">Lasallia pustulata</name>
    <dbReference type="NCBI Taxonomy" id="136370"/>
    <lineage>
        <taxon>Eukaryota</taxon>
        <taxon>Fungi</taxon>
        <taxon>Dikarya</taxon>
        <taxon>Ascomycota</taxon>
        <taxon>Pezizomycotina</taxon>
        <taxon>Lecanoromycetes</taxon>
        <taxon>OSLEUM clade</taxon>
        <taxon>Umbilicariomycetidae</taxon>
        <taxon>Umbilicariales</taxon>
        <taxon>Umbilicariaceae</taxon>
        <taxon>Lasallia</taxon>
    </lineage>
</organism>
<feature type="compositionally biased region" description="Basic and acidic residues" evidence="1">
    <location>
        <begin position="115"/>
        <end position="132"/>
    </location>
</feature>
<accession>A0A5M8PLW2</accession>
<feature type="region of interest" description="Disordered" evidence="1">
    <location>
        <begin position="204"/>
        <end position="274"/>
    </location>
</feature>